<evidence type="ECO:0000256" key="3">
    <source>
        <dbReference type="ARBA" id="ARBA00022833"/>
    </source>
</evidence>
<sequence length="280" mass="31555">MIIVDAFPVPYSSFVTSYGTYGKCEDCEKPVHSTAKINGKRICAVCKKRNHPNFDLEAEAKREPIPKFVDSDAAFKCPAKRCSAKKLSFCEFYVGSCCSTALNREVSEVEENEECLLMHKIYQKSRRDVVSSYDKWLDADRAYSRAELNEKNARKALEKAEKEIADAAEKFTTEKTKHDEAIKWQSKVQKRLFLTVKAVTEGVISDTEPAKKKSKRAEVNEKLQCKVCSSPFDVEHPEAILASCGHRACTNCLMKLEEKECPAVGCGARFSEDKIIKVLD</sequence>
<proteinExistence type="predicted"/>
<evidence type="ECO:0000313" key="8">
    <source>
        <dbReference type="Proteomes" id="UP001158576"/>
    </source>
</evidence>
<dbReference type="Proteomes" id="UP001158576">
    <property type="component" value="Chromosome 1"/>
</dbReference>
<reference evidence="7 8" key="1">
    <citation type="submission" date="2021-04" db="EMBL/GenBank/DDBJ databases">
        <authorList>
            <person name="Bliznina A."/>
        </authorList>
    </citation>
    <scope>NUCLEOTIDE SEQUENCE [LARGE SCALE GENOMIC DNA]</scope>
</reference>
<evidence type="ECO:0000256" key="1">
    <source>
        <dbReference type="ARBA" id="ARBA00022723"/>
    </source>
</evidence>
<feature type="coiled-coil region" evidence="5">
    <location>
        <begin position="143"/>
        <end position="177"/>
    </location>
</feature>
<organism evidence="7 8">
    <name type="scientific">Oikopleura dioica</name>
    <name type="common">Tunicate</name>
    <dbReference type="NCBI Taxonomy" id="34765"/>
    <lineage>
        <taxon>Eukaryota</taxon>
        <taxon>Metazoa</taxon>
        <taxon>Chordata</taxon>
        <taxon>Tunicata</taxon>
        <taxon>Appendicularia</taxon>
        <taxon>Copelata</taxon>
        <taxon>Oikopleuridae</taxon>
        <taxon>Oikopleura</taxon>
    </lineage>
</organism>
<keyword evidence="2 4" id="KW-0863">Zinc-finger</keyword>
<evidence type="ECO:0000256" key="5">
    <source>
        <dbReference type="SAM" id="Coils"/>
    </source>
</evidence>
<feature type="domain" description="RING-type" evidence="6">
    <location>
        <begin position="225"/>
        <end position="262"/>
    </location>
</feature>
<name>A0ABN7STF6_OIKDI</name>
<dbReference type="InterPro" id="IPR013083">
    <property type="entry name" value="Znf_RING/FYVE/PHD"/>
</dbReference>
<dbReference type="InterPro" id="IPR001841">
    <property type="entry name" value="Znf_RING"/>
</dbReference>
<protein>
    <submittedName>
        <fullName evidence="7">Oidioi.mRNA.OKI2018_I69.chr1.g1851.t1.cds</fullName>
    </submittedName>
</protein>
<evidence type="ECO:0000259" key="6">
    <source>
        <dbReference type="PROSITE" id="PS50089"/>
    </source>
</evidence>
<evidence type="ECO:0000256" key="2">
    <source>
        <dbReference type="ARBA" id="ARBA00022771"/>
    </source>
</evidence>
<dbReference type="EMBL" id="OU015566">
    <property type="protein sequence ID" value="CAG5105120.1"/>
    <property type="molecule type" value="Genomic_DNA"/>
</dbReference>
<evidence type="ECO:0000256" key="4">
    <source>
        <dbReference type="PROSITE-ProRule" id="PRU00175"/>
    </source>
</evidence>
<dbReference type="Gene3D" id="3.30.40.10">
    <property type="entry name" value="Zinc/RING finger domain, C3HC4 (zinc finger)"/>
    <property type="match status" value="1"/>
</dbReference>
<keyword evidence="5" id="KW-0175">Coiled coil</keyword>
<dbReference type="PROSITE" id="PS50089">
    <property type="entry name" value="ZF_RING_2"/>
    <property type="match status" value="1"/>
</dbReference>
<gene>
    <name evidence="7" type="ORF">OKIOD_LOCUS10616</name>
</gene>
<keyword evidence="1" id="KW-0479">Metal-binding</keyword>
<keyword evidence="3" id="KW-0862">Zinc</keyword>
<dbReference type="SUPFAM" id="SSF57850">
    <property type="entry name" value="RING/U-box"/>
    <property type="match status" value="1"/>
</dbReference>
<keyword evidence="8" id="KW-1185">Reference proteome</keyword>
<accession>A0ABN7STF6</accession>
<evidence type="ECO:0000313" key="7">
    <source>
        <dbReference type="EMBL" id="CAG5105120.1"/>
    </source>
</evidence>